<dbReference type="AlphaFoldDB" id="A0AA36IPE3"/>
<dbReference type="EMBL" id="CAUJNA010002025">
    <property type="protein sequence ID" value="CAJ1390218.1"/>
    <property type="molecule type" value="Genomic_DNA"/>
</dbReference>
<evidence type="ECO:0000313" key="1">
    <source>
        <dbReference type="EMBL" id="CAJ1390218.1"/>
    </source>
</evidence>
<evidence type="ECO:0000313" key="2">
    <source>
        <dbReference type="Proteomes" id="UP001178507"/>
    </source>
</evidence>
<reference evidence="1" key="1">
    <citation type="submission" date="2023-08" db="EMBL/GenBank/DDBJ databases">
        <authorList>
            <person name="Chen Y."/>
            <person name="Shah S."/>
            <person name="Dougan E. K."/>
            <person name="Thang M."/>
            <person name="Chan C."/>
        </authorList>
    </citation>
    <scope>NUCLEOTIDE SEQUENCE</scope>
</reference>
<dbReference type="Proteomes" id="UP001178507">
    <property type="component" value="Unassembled WGS sequence"/>
</dbReference>
<comment type="caution">
    <text evidence="1">The sequence shown here is derived from an EMBL/GenBank/DDBJ whole genome shotgun (WGS) entry which is preliminary data.</text>
</comment>
<gene>
    <name evidence="1" type="ORF">EVOR1521_LOCUS15698</name>
</gene>
<accession>A0AA36IPE3</accession>
<organism evidence="1 2">
    <name type="scientific">Effrenium voratum</name>
    <dbReference type="NCBI Taxonomy" id="2562239"/>
    <lineage>
        <taxon>Eukaryota</taxon>
        <taxon>Sar</taxon>
        <taxon>Alveolata</taxon>
        <taxon>Dinophyceae</taxon>
        <taxon>Suessiales</taxon>
        <taxon>Symbiodiniaceae</taxon>
        <taxon>Effrenium</taxon>
    </lineage>
</organism>
<name>A0AA36IPE3_9DINO</name>
<proteinExistence type="predicted"/>
<protein>
    <submittedName>
        <fullName evidence="1">Uncharacterized protein</fullName>
    </submittedName>
</protein>
<feature type="non-terminal residue" evidence="1">
    <location>
        <position position="1"/>
    </location>
</feature>
<keyword evidence="2" id="KW-1185">Reference proteome</keyword>
<feature type="non-terminal residue" evidence="1">
    <location>
        <position position="152"/>
    </location>
</feature>
<sequence length="152" mass="16805">AKDLAASIKDQKEGIILQHRIEDCEQAAALCSPGILRLPKRDLQLNLKRMQRGKHDLPVPLQLQAALRSISDKTQELVEAPSLSAKTTIADVVDKLCFWRAFLQIDDQESMSFDVLEPSFVALAAALSDTFTGMALEDSEPNVGESKEKGWE</sequence>